<organism evidence="1 2">
    <name type="scientific">Paenalkalicoccus suaedae</name>
    <dbReference type="NCBI Taxonomy" id="2592382"/>
    <lineage>
        <taxon>Bacteria</taxon>
        <taxon>Bacillati</taxon>
        <taxon>Bacillota</taxon>
        <taxon>Bacilli</taxon>
        <taxon>Bacillales</taxon>
        <taxon>Bacillaceae</taxon>
        <taxon>Paenalkalicoccus</taxon>
    </lineage>
</organism>
<protein>
    <submittedName>
        <fullName evidence="1">Anti-sigma-F factor Fin family protein</fullName>
    </submittedName>
</protein>
<evidence type="ECO:0000313" key="1">
    <source>
        <dbReference type="EMBL" id="QKS69643.1"/>
    </source>
</evidence>
<accession>A0A859F988</accession>
<proteinExistence type="predicted"/>
<sequence length="76" mass="9242">MVHYYCRHCKQKLGKVDHHHEHESSRLGFHLLSEQDKQTMLHYDSRGDVHVQSICEHCEDVLFEHPNYHEYESFLH</sequence>
<name>A0A859F988_9BACI</name>
<keyword evidence="2" id="KW-1185">Reference proteome</keyword>
<dbReference type="RefSeq" id="WP_176007659.1">
    <property type="nucleotide sequence ID" value="NZ_CP041372.2"/>
</dbReference>
<reference evidence="2" key="1">
    <citation type="submission" date="2019-07" db="EMBL/GenBank/DDBJ databases">
        <title>Bacillus alkalisoli sp. nov. isolated from saline soil.</title>
        <authorList>
            <person name="Sun J.-Q."/>
            <person name="Xu L."/>
        </authorList>
    </citation>
    <scope>NUCLEOTIDE SEQUENCE [LARGE SCALE GENOMIC DNA]</scope>
    <source>
        <strain evidence="2">M4U3P1</strain>
    </source>
</reference>
<gene>
    <name evidence="1" type="ORF">FLK61_22810</name>
</gene>
<dbReference type="KEGG" id="psua:FLK61_22810"/>
<dbReference type="EMBL" id="CP041372">
    <property type="protein sequence ID" value="QKS69643.1"/>
    <property type="molecule type" value="Genomic_DNA"/>
</dbReference>
<dbReference type="Proteomes" id="UP000318138">
    <property type="component" value="Chromosome"/>
</dbReference>
<dbReference type="Pfam" id="PF10955">
    <property type="entry name" value="Fin"/>
    <property type="match status" value="1"/>
</dbReference>
<dbReference type="GO" id="GO:0010468">
    <property type="term" value="P:regulation of gene expression"/>
    <property type="evidence" value="ECO:0007669"/>
    <property type="project" value="InterPro"/>
</dbReference>
<dbReference type="AlphaFoldDB" id="A0A859F988"/>
<evidence type="ECO:0000313" key="2">
    <source>
        <dbReference type="Proteomes" id="UP000318138"/>
    </source>
</evidence>
<dbReference type="InterPro" id="IPR020115">
    <property type="entry name" value="Fin"/>
</dbReference>